<dbReference type="EMBL" id="BQNB010009344">
    <property type="protein sequence ID" value="GJS62210.1"/>
    <property type="molecule type" value="Genomic_DNA"/>
</dbReference>
<comment type="caution">
    <text evidence="1">The sequence shown here is derived from an EMBL/GenBank/DDBJ whole genome shotgun (WGS) entry which is preliminary data.</text>
</comment>
<reference evidence="1" key="2">
    <citation type="submission" date="2022-01" db="EMBL/GenBank/DDBJ databases">
        <authorList>
            <person name="Yamashiro T."/>
            <person name="Shiraishi A."/>
            <person name="Satake H."/>
            <person name="Nakayama K."/>
        </authorList>
    </citation>
    <scope>NUCLEOTIDE SEQUENCE</scope>
</reference>
<evidence type="ECO:0000313" key="1">
    <source>
        <dbReference type="EMBL" id="GJS62210.1"/>
    </source>
</evidence>
<organism evidence="1 2">
    <name type="scientific">Tanacetum coccineum</name>
    <dbReference type="NCBI Taxonomy" id="301880"/>
    <lineage>
        <taxon>Eukaryota</taxon>
        <taxon>Viridiplantae</taxon>
        <taxon>Streptophyta</taxon>
        <taxon>Embryophyta</taxon>
        <taxon>Tracheophyta</taxon>
        <taxon>Spermatophyta</taxon>
        <taxon>Magnoliopsida</taxon>
        <taxon>eudicotyledons</taxon>
        <taxon>Gunneridae</taxon>
        <taxon>Pentapetalae</taxon>
        <taxon>asterids</taxon>
        <taxon>campanulids</taxon>
        <taxon>Asterales</taxon>
        <taxon>Asteraceae</taxon>
        <taxon>Asteroideae</taxon>
        <taxon>Anthemideae</taxon>
        <taxon>Anthemidinae</taxon>
        <taxon>Tanacetum</taxon>
    </lineage>
</organism>
<name>A0ABQ4XB09_9ASTR</name>
<keyword evidence="2" id="KW-1185">Reference proteome</keyword>
<protein>
    <submittedName>
        <fullName evidence="1">Uncharacterized protein</fullName>
    </submittedName>
</protein>
<evidence type="ECO:0000313" key="2">
    <source>
        <dbReference type="Proteomes" id="UP001151760"/>
    </source>
</evidence>
<accession>A0ABQ4XB09</accession>
<reference evidence="1" key="1">
    <citation type="journal article" date="2022" name="Int. J. Mol. Sci.">
        <title>Draft Genome of Tanacetum Coccineum: Genomic Comparison of Closely Related Tanacetum-Family Plants.</title>
        <authorList>
            <person name="Yamashiro T."/>
            <person name="Shiraishi A."/>
            <person name="Nakayama K."/>
            <person name="Satake H."/>
        </authorList>
    </citation>
    <scope>NUCLEOTIDE SEQUENCE</scope>
</reference>
<sequence>MAQKLMRSEEELCPRYKRIAVSNDNLNKSSESITYKTIKEEVVEKLKFMAKGETKGKPKYGMKILEAMLSQIIKESADNMNYLAKSKNTQSGAPIQGMGQGKGYMSKGGLEDNVLKMKKKNNVPRRKRTITVDDNILEDPD</sequence>
<proteinExistence type="predicted"/>
<gene>
    <name evidence="1" type="ORF">Tco_0656994</name>
</gene>
<dbReference type="Proteomes" id="UP001151760">
    <property type="component" value="Unassembled WGS sequence"/>
</dbReference>